<feature type="compositionally biased region" description="Basic and acidic residues" evidence="1">
    <location>
        <begin position="120"/>
        <end position="131"/>
    </location>
</feature>
<gene>
    <name evidence="2" type="ORF">KI387_022642</name>
</gene>
<feature type="non-terminal residue" evidence="2">
    <location>
        <position position="131"/>
    </location>
</feature>
<reference evidence="2 3" key="1">
    <citation type="journal article" date="2021" name="Nat. Plants">
        <title>The Taxus genome provides insights into paclitaxel biosynthesis.</title>
        <authorList>
            <person name="Xiong X."/>
            <person name="Gou J."/>
            <person name="Liao Q."/>
            <person name="Li Y."/>
            <person name="Zhou Q."/>
            <person name="Bi G."/>
            <person name="Li C."/>
            <person name="Du R."/>
            <person name="Wang X."/>
            <person name="Sun T."/>
            <person name="Guo L."/>
            <person name="Liang H."/>
            <person name="Lu P."/>
            <person name="Wu Y."/>
            <person name="Zhang Z."/>
            <person name="Ro D.K."/>
            <person name="Shang Y."/>
            <person name="Huang S."/>
            <person name="Yan J."/>
        </authorList>
    </citation>
    <scope>NUCLEOTIDE SEQUENCE [LARGE SCALE GENOMIC DNA]</scope>
    <source>
        <strain evidence="2">Ta-2019</strain>
    </source>
</reference>
<sequence length="131" mass="15080">EKKEIGGETIPKRRRSGRRIKTAEPIVPLKETPSSAAATGELIYVSDSDSSPRQEQEVKIRRISRRKPTSEHTEAPQRRRIHKRSREILEEMKEQDKLEKEAADILGSMAMTPPGPSQTEMEKEDERFEEQ</sequence>
<proteinExistence type="predicted"/>
<feature type="compositionally biased region" description="Basic and acidic residues" evidence="1">
    <location>
        <begin position="68"/>
        <end position="77"/>
    </location>
</feature>
<protein>
    <submittedName>
        <fullName evidence="2">Uncharacterized protein</fullName>
    </submittedName>
</protein>
<dbReference type="Proteomes" id="UP000824469">
    <property type="component" value="Unassembled WGS sequence"/>
</dbReference>
<accession>A0AA38LA52</accession>
<comment type="caution">
    <text evidence="2">The sequence shown here is derived from an EMBL/GenBank/DDBJ whole genome shotgun (WGS) entry which is preliminary data.</text>
</comment>
<feature type="region of interest" description="Disordered" evidence="1">
    <location>
        <begin position="105"/>
        <end position="131"/>
    </location>
</feature>
<organism evidence="2 3">
    <name type="scientific">Taxus chinensis</name>
    <name type="common">Chinese yew</name>
    <name type="synonym">Taxus wallichiana var. chinensis</name>
    <dbReference type="NCBI Taxonomy" id="29808"/>
    <lineage>
        <taxon>Eukaryota</taxon>
        <taxon>Viridiplantae</taxon>
        <taxon>Streptophyta</taxon>
        <taxon>Embryophyta</taxon>
        <taxon>Tracheophyta</taxon>
        <taxon>Spermatophyta</taxon>
        <taxon>Pinopsida</taxon>
        <taxon>Pinidae</taxon>
        <taxon>Conifers II</taxon>
        <taxon>Cupressales</taxon>
        <taxon>Taxaceae</taxon>
        <taxon>Taxus</taxon>
    </lineage>
</organism>
<evidence type="ECO:0000313" key="2">
    <source>
        <dbReference type="EMBL" id="KAH9314015.1"/>
    </source>
</evidence>
<evidence type="ECO:0000313" key="3">
    <source>
        <dbReference type="Proteomes" id="UP000824469"/>
    </source>
</evidence>
<dbReference type="EMBL" id="JAHRHJ020000005">
    <property type="protein sequence ID" value="KAH9314015.1"/>
    <property type="molecule type" value="Genomic_DNA"/>
</dbReference>
<dbReference type="AlphaFoldDB" id="A0AA38LA52"/>
<keyword evidence="3" id="KW-1185">Reference proteome</keyword>
<evidence type="ECO:0000256" key="1">
    <source>
        <dbReference type="SAM" id="MobiDB-lite"/>
    </source>
</evidence>
<feature type="region of interest" description="Disordered" evidence="1">
    <location>
        <begin position="1"/>
        <end position="87"/>
    </location>
</feature>
<name>A0AA38LA52_TAXCH</name>
<feature type="compositionally biased region" description="Basic and acidic residues" evidence="1">
    <location>
        <begin position="50"/>
        <end position="60"/>
    </location>
</feature>
<feature type="non-terminal residue" evidence="2">
    <location>
        <position position="1"/>
    </location>
</feature>